<dbReference type="Proteomes" id="UP000053411">
    <property type="component" value="Unassembled WGS sequence"/>
</dbReference>
<gene>
    <name evidence="1" type="ORF">Z520_07773</name>
</gene>
<organism evidence="1 2">
    <name type="scientific">Fonsecaea multimorphosa CBS 102226</name>
    <dbReference type="NCBI Taxonomy" id="1442371"/>
    <lineage>
        <taxon>Eukaryota</taxon>
        <taxon>Fungi</taxon>
        <taxon>Dikarya</taxon>
        <taxon>Ascomycota</taxon>
        <taxon>Pezizomycotina</taxon>
        <taxon>Eurotiomycetes</taxon>
        <taxon>Chaetothyriomycetidae</taxon>
        <taxon>Chaetothyriales</taxon>
        <taxon>Herpotrichiellaceae</taxon>
        <taxon>Fonsecaea</taxon>
    </lineage>
</organism>
<dbReference type="AlphaFoldDB" id="A0A0D2JSR7"/>
<dbReference type="RefSeq" id="XP_016630630.1">
    <property type="nucleotide sequence ID" value="XM_016778270.1"/>
</dbReference>
<dbReference type="OrthoDB" id="10638311at2759"/>
<evidence type="ECO:0000313" key="1">
    <source>
        <dbReference type="EMBL" id="KIX96507.1"/>
    </source>
</evidence>
<reference evidence="1 2" key="1">
    <citation type="submission" date="2015-01" db="EMBL/GenBank/DDBJ databases">
        <title>The Genome Sequence of Fonsecaea multimorphosa CBS 102226.</title>
        <authorList>
            <consortium name="The Broad Institute Genomics Platform"/>
            <person name="Cuomo C."/>
            <person name="de Hoog S."/>
            <person name="Gorbushina A."/>
            <person name="Stielow B."/>
            <person name="Teixiera M."/>
            <person name="Abouelleil A."/>
            <person name="Chapman S.B."/>
            <person name="Priest M."/>
            <person name="Young S.K."/>
            <person name="Wortman J."/>
            <person name="Nusbaum C."/>
            <person name="Birren B."/>
        </authorList>
    </citation>
    <scope>NUCLEOTIDE SEQUENCE [LARGE SCALE GENOMIC DNA]</scope>
    <source>
        <strain evidence="1 2">CBS 102226</strain>
    </source>
</reference>
<keyword evidence="2" id="KW-1185">Reference proteome</keyword>
<dbReference type="VEuPathDB" id="FungiDB:Z520_07773"/>
<protein>
    <submittedName>
        <fullName evidence="1">Uncharacterized protein</fullName>
    </submittedName>
</protein>
<dbReference type="EMBL" id="KN848077">
    <property type="protein sequence ID" value="KIX96507.1"/>
    <property type="molecule type" value="Genomic_DNA"/>
</dbReference>
<evidence type="ECO:0000313" key="2">
    <source>
        <dbReference type="Proteomes" id="UP000053411"/>
    </source>
</evidence>
<proteinExistence type="predicted"/>
<accession>A0A0D2JSR7</accession>
<sequence>MTPLTLVMLADQALTHSVALYFHYDQLSKAAGTFSNEVRQLHKRSTRVSLSLCIFGELLRGDGARVLDTNNLKSKNVQEVVDEASTALFEAAHDIQRLKIAHNTRETQETTITKVWDGLKSYVGYTLSPAEKEQAMIAILSSKLDDAEYDLANLNHIVTATIARMVSELLDRERQPSPTKLFRAFWTRKQRVPPALSSVVNLSRREAKAWVETLCAKDETYRCFLGDTKVVVLLGEISDVNEIVAFLLWNVGQHPELYKLDKTRQLLTYPRGSRKDVTVLVSEAPQDGCDRVSLRFLNREGKSHDSDSVLFLEIGITVLQMPSQGQHHIKYIAEVLELHPDWYRRRDRILFLWPDQGPGFMFQDPGNVSYKAGDYSVSFYGAKMTVMKDGMGHRRRQSLRYSNYDDRRGGDFKIRFGTSDHAAKVYSLLRSSTTADN</sequence>
<name>A0A0D2JSR7_9EURO</name>
<dbReference type="GeneID" id="27713519"/>